<dbReference type="PANTHER" id="PTHR30087:SF1">
    <property type="entry name" value="HYPOTHETICAL CYTOSOLIC PROTEIN"/>
    <property type="match status" value="1"/>
</dbReference>
<sequence>MIIVSACLAGLNTRYDGGNQADERVIALLKAGMAIPVCPEQLGGLPTPRPKAEIQDGDGRDVLSKNTVVLAEDGADLTEQFIRGASEALKLTETMNIEEAILKDGSPSCGVNHIKRRGEEIIGMGVLTALFSLNGLKVRSNDSL</sequence>
<organism evidence="1">
    <name type="scientific">hydrothermal vent metagenome</name>
    <dbReference type="NCBI Taxonomy" id="652676"/>
    <lineage>
        <taxon>unclassified sequences</taxon>
        <taxon>metagenomes</taxon>
        <taxon>ecological metagenomes</taxon>
    </lineage>
</organism>
<dbReference type="Pfam" id="PF04463">
    <property type="entry name" value="2-thiour_desulf"/>
    <property type="match status" value="1"/>
</dbReference>
<dbReference type="PANTHER" id="PTHR30087">
    <property type="entry name" value="INNER MEMBRANE PROTEIN"/>
    <property type="match status" value="1"/>
</dbReference>
<reference evidence="1" key="1">
    <citation type="submission" date="2018-06" db="EMBL/GenBank/DDBJ databases">
        <authorList>
            <person name="Zhirakovskaya E."/>
        </authorList>
    </citation>
    <scope>NUCLEOTIDE SEQUENCE</scope>
</reference>
<name>A0A3B1CWI6_9ZZZZ</name>
<accession>A0A3B1CWI6</accession>
<dbReference type="AlphaFoldDB" id="A0A3B1CWI6"/>
<evidence type="ECO:0000313" key="1">
    <source>
        <dbReference type="EMBL" id="VAX34269.1"/>
    </source>
</evidence>
<gene>
    <name evidence="1" type="ORF">MNBD_NITROSPIRAE03-215</name>
</gene>
<proteinExistence type="predicted"/>
<dbReference type="EMBL" id="UOGI01000281">
    <property type="protein sequence ID" value="VAX34269.1"/>
    <property type="molecule type" value="Genomic_DNA"/>
</dbReference>
<protein>
    <submittedName>
        <fullName evidence="1">Uncharacterized protein YbbK</fullName>
    </submittedName>
</protein>
<dbReference type="InterPro" id="IPR007553">
    <property type="entry name" value="2-thiour_desulf"/>
</dbReference>